<dbReference type="GO" id="GO:0016791">
    <property type="term" value="F:phosphatase activity"/>
    <property type="evidence" value="ECO:0007669"/>
    <property type="project" value="UniProtKB-ARBA"/>
</dbReference>
<organism evidence="2 4">
    <name type="scientific">Lactiplantibacillus pentosus</name>
    <name type="common">Lactobacillus pentosus</name>
    <dbReference type="NCBI Taxonomy" id="1589"/>
    <lineage>
        <taxon>Bacteria</taxon>
        <taxon>Bacillati</taxon>
        <taxon>Bacillota</taxon>
        <taxon>Bacilli</taxon>
        <taxon>Lactobacillales</taxon>
        <taxon>Lactobacillaceae</taxon>
        <taxon>Lactiplantibacillus</taxon>
    </lineage>
</organism>
<sequence length="264" mass="28963">MKLKKLLVCDLDGTLLDKNNNIDDYSLKMLKKFIDAGNDFSVCTGRLDADIKYIEKLLGVNGAYRISQNGAVIYDRTDEIVSALTIPDRLLPTINDVVFNRGLRVEVSTSTNRYFPSPRDANQVAEFVDTSIVEPRLAANVLHPSFHAVNYLIFGDNQSFQPIITELHEKLDNLVNVQQTSPSSLEIFSPEASKGIAVKKLITQQGYSKSQVYVAGDAENDITMFPLTVHNFAVGNLASTATIAAANKHVANIGDLINSMGAEL</sequence>
<keyword evidence="3" id="KW-1185">Reference proteome</keyword>
<reference evidence="1 3" key="1">
    <citation type="submission" date="2018-03" db="EMBL/GenBank/DDBJ databases">
        <title>Draft Genome Sequences of six Lactobacillus pentosus Strains Isolated from Brines of Traditionally Fermented Spanish-Style Green Table Olives.</title>
        <authorList>
            <person name="Calero-Delgado B."/>
            <person name="Martin-Platero A.M."/>
            <person name="Perez-Pulido A.J."/>
            <person name="Benitez-Cabello A."/>
            <person name="Casimiro-Soriguer C.S."/>
            <person name="Martinez-Bueno M."/>
            <person name="Arroyo-Lopez F.N."/>
            <person name="Rodriguez-Gomez F."/>
            <person name="Bautista-Gallego J."/>
            <person name="Garrido-Fernandez A."/>
            <person name="Jimenez-Diaz R."/>
        </authorList>
    </citation>
    <scope>NUCLEOTIDE SEQUENCE [LARGE SCALE GENOMIC DNA]</scope>
    <source>
        <strain evidence="1 3">IG2</strain>
    </source>
</reference>
<proteinExistence type="predicted"/>
<dbReference type="EMBL" id="PVOB01000267">
    <property type="protein sequence ID" value="PRO92256.1"/>
    <property type="molecule type" value="Genomic_DNA"/>
</dbReference>
<keyword evidence="2" id="KW-0378">Hydrolase</keyword>
<evidence type="ECO:0000313" key="1">
    <source>
        <dbReference type="EMBL" id="PRO92256.1"/>
    </source>
</evidence>
<dbReference type="Gene3D" id="3.40.50.1000">
    <property type="entry name" value="HAD superfamily/HAD-like"/>
    <property type="match status" value="1"/>
</dbReference>
<evidence type="ECO:0000313" key="3">
    <source>
        <dbReference type="Proteomes" id="UP000238378"/>
    </source>
</evidence>
<dbReference type="AlphaFoldDB" id="A0ABD7IPV0"/>
<dbReference type="PANTHER" id="PTHR10000">
    <property type="entry name" value="PHOSPHOSERINE PHOSPHATASE"/>
    <property type="match status" value="1"/>
</dbReference>
<dbReference type="EMBL" id="RDCJ01000096">
    <property type="protein sequence ID" value="RMW46503.1"/>
    <property type="molecule type" value="Genomic_DNA"/>
</dbReference>
<dbReference type="InterPro" id="IPR036412">
    <property type="entry name" value="HAD-like_sf"/>
</dbReference>
<gene>
    <name evidence="1" type="ORF">C6Y08_13930</name>
    <name evidence="2" type="ORF">D6U18_11175</name>
</gene>
<dbReference type="NCBIfam" id="TIGR00099">
    <property type="entry name" value="Cof-subfamily"/>
    <property type="match status" value="1"/>
</dbReference>
<comment type="caution">
    <text evidence="2">The sequence shown here is derived from an EMBL/GenBank/DDBJ whole genome shotgun (WGS) entry which is preliminary data.</text>
</comment>
<protein>
    <submittedName>
        <fullName evidence="2">Cof-type HAD-IIB family hydrolase</fullName>
    </submittedName>
    <submittedName>
        <fullName evidence="1">HAD family hydrolase</fullName>
    </submittedName>
</protein>
<evidence type="ECO:0000313" key="2">
    <source>
        <dbReference type="EMBL" id="RMW46503.1"/>
    </source>
</evidence>
<evidence type="ECO:0000313" key="4">
    <source>
        <dbReference type="Proteomes" id="UP000276249"/>
    </source>
</evidence>
<name>A0ABD7IPV0_LACPE</name>
<dbReference type="Gene3D" id="3.30.1240.10">
    <property type="match status" value="1"/>
</dbReference>
<dbReference type="SUPFAM" id="SSF56784">
    <property type="entry name" value="HAD-like"/>
    <property type="match status" value="1"/>
</dbReference>
<dbReference type="PANTHER" id="PTHR10000:SF8">
    <property type="entry name" value="HAD SUPERFAMILY HYDROLASE-LIKE, TYPE 3"/>
    <property type="match status" value="1"/>
</dbReference>
<dbReference type="Proteomes" id="UP000276249">
    <property type="component" value="Unassembled WGS sequence"/>
</dbReference>
<reference evidence="2 4" key="2">
    <citation type="submission" date="2018-10" db="EMBL/GenBank/DDBJ databases">
        <title>Genome sequences of five Lactobacillus pentosus strains isolated from brines of traditionally fermented spanish-style green table olives and differences between them.</title>
        <authorList>
            <person name="Jimenez Diaz R."/>
        </authorList>
    </citation>
    <scope>NUCLEOTIDE SEQUENCE [LARGE SCALE GENOMIC DNA]</scope>
    <source>
        <strain evidence="2 4">IG10</strain>
    </source>
</reference>
<dbReference type="Proteomes" id="UP000238378">
    <property type="component" value="Unassembled WGS sequence"/>
</dbReference>
<dbReference type="InterPro" id="IPR000150">
    <property type="entry name" value="Cof"/>
</dbReference>
<accession>A0ABD7IPV0</accession>
<dbReference type="InterPro" id="IPR023214">
    <property type="entry name" value="HAD_sf"/>
</dbReference>
<dbReference type="Pfam" id="PF08282">
    <property type="entry name" value="Hydrolase_3"/>
    <property type="match status" value="1"/>
</dbReference>